<dbReference type="GO" id="GO:0004386">
    <property type="term" value="F:helicase activity"/>
    <property type="evidence" value="ECO:0007669"/>
    <property type="project" value="UniProtKB-KW"/>
</dbReference>
<dbReference type="RefSeq" id="WP_092663527.1">
    <property type="nucleotide sequence ID" value="NZ_FOCX01000028.1"/>
</dbReference>
<keyword evidence="3" id="KW-0547">Nucleotide-binding</keyword>
<feature type="region of interest" description="Disordered" evidence="1">
    <location>
        <begin position="548"/>
        <end position="584"/>
    </location>
</feature>
<dbReference type="Proteomes" id="UP000198775">
    <property type="component" value="Unassembled WGS sequence"/>
</dbReference>
<feature type="region of interest" description="Disordered" evidence="1">
    <location>
        <begin position="630"/>
        <end position="677"/>
    </location>
</feature>
<keyword evidence="3" id="KW-0378">Hydrolase</keyword>
<sequence length="677" mass="76825">MTLSESAISEHYRRAKPVYEALATVKDYPTIGLNDFVGWYIKRDHDDVDAIKAGYPQRGRVAHLERDYDEIHDRLERTLYAVTTYKTPTAFQRWEPCRYDESEETTVWQDEPPTPGYADFRAVPAWGDIDLADDIKPQRGNLDGETQALVERSLDAYIEEYATLYGTRDAVYALDSVGGAYVFGAPEATLPIADHFSDDPDALERVFDEFLDRSNAWLQEAETRVNKRIDGAGDVIQPDWVNNKNRQYKPPLSIHADHDAVVTPIATDDVRYELRPFETVDDTLIEQAVSWADEFTQVEHTDCVDSLVATLWPDLYEDHDGWRATLEEWVEGERERKRERQRQREAALQRRKERLAELDGTLEGRPITPFKEDVYEAVENIDITEIARHYASDAYDTDPNQPRPQFDPCWRHSESGQSCFVDEQANTFGDSKVNAGGGPTKLIALATGIISDADADLDGEDYWAAVDELRNAGYDIPVWVPEAGSDRVDGGTYDQMPFWAVRKAAVALEICPEDAFVDREGEDGSYEGFPGYETYNETLEAIEDAGLRHGRDPISPEEGPDTEDQNEEDASSDTASADSPASQLDQAHLREKNRLLSAKVDQLEAELDEKTHRIDTLEAELERLQRELETVRSERDHLESALEDDVLTQDSEQQTEEDPADDRSPLDRARELVSFDQ</sequence>
<dbReference type="PROSITE" id="PS50209">
    <property type="entry name" value="CARD"/>
    <property type="match status" value="1"/>
</dbReference>
<evidence type="ECO:0000259" key="2">
    <source>
        <dbReference type="PROSITE" id="PS50209"/>
    </source>
</evidence>
<feature type="compositionally biased region" description="Acidic residues" evidence="1">
    <location>
        <begin position="641"/>
        <end position="660"/>
    </location>
</feature>
<reference evidence="4" key="1">
    <citation type="submission" date="2016-10" db="EMBL/GenBank/DDBJ databases">
        <authorList>
            <person name="Varghese N."/>
            <person name="Submissions S."/>
        </authorList>
    </citation>
    <scope>NUCLEOTIDE SEQUENCE [LARGE SCALE GENOMIC DNA]</scope>
    <source>
        <strain evidence="4">IBRC-M 10043</strain>
    </source>
</reference>
<gene>
    <name evidence="3" type="ORF">SAMN05216388_102822</name>
</gene>
<feature type="compositionally biased region" description="Low complexity" evidence="1">
    <location>
        <begin position="572"/>
        <end position="582"/>
    </location>
</feature>
<keyword evidence="3" id="KW-0067">ATP-binding</keyword>
<feature type="compositionally biased region" description="Basic and acidic residues" evidence="1">
    <location>
        <begin position="661"/>
        <end position="677"/>
    </location>
</feature>
<feature type="domain" description="CARD" evidence="2">
    <location>
        <begin position="609"/>
        <end position="677"/>
    </location>
</feature>
<organism evidence="3 4">
    <name type="scientific">Halorientalis persicus</name>
    <dbReference type="NCBI Taxonomy" id="1367881"/>
    <lineage>
        <taxon>Archaea</taxon>
        <taxon>Methanobacteriati</taxon>
        <taxon>Methanobacteriota</taxon>
        <taxon>Stenosarchaea group</taxon>
        <taxon>Halobacteria</taxon>
        <taxon>Halobacteriales</taxon>
        <taxon>Haloarculaceae</taxon>
        <taxon>Halorientalis</taxon>
    </lineage>
</organism>
<feature type="compositionally biased region" description="Acidic residues" evidence="1">
    <location>
        <begin position="558"/>
        <end position="571"/>
    </location>
</feature>
<keyword evidence="4" id="KW-1185">Reference proteome</keyword>
<dbReference type="InterPro" id="IPR001315">
    <property type="entry name" value="CARD"/>
</dbReference>
<dbReference type="AlphaFoldDB" id="A0A1H8UJP4"/>
<evidence type="ECO:0000313" key="4">
    <source>
        <dbReference type="Proteomes" id="UP000198775"/>
    </source>
</evidence>
<dbReference type="OrthoDB" id="257353at2157"/>
<protein>
    <submittedName>
        <fullName evidence="3">Putative DNA primase/helicase</fullName>
    </submittedName>
</protein>
<evidence type="ECO:0000313" key="3">
    <source>
        <dbReference type="EMBL" id="SEP03401.1"/>
    </source>
</evidence>
<dbReference type="EMBL" id="FOCX01000028">
    <property type="protein sequence ID" value="SEP03401.1"/>
    <property type="molecule type" value="Genomic_DNA"/>
</dbReference>
<proteinExistence type="predicted"/>
<feature type="compositionally biased region" description="Basic and acidic residues" evidence="1">
    <location>
        <begin position="630"/>
        <end position="640"/>
    </location>
</feature>
<evidence type="ECO:0000256" key="1">
    <source>
        <dbReference type="SAM" id="MobiDB-lite"/>
    </source>
</evidence>
<keyword evidence="3" id="KW-0347">Helicase</keyword>
<name>A0A1H8UJP4_9EURY</name>
<accession>A0A1H8UJP4</accession>